<accession>A0ABU7RJ46</accession>
<evidence type="ECO:0000313" key="2">
    <source>
        <dbReference type="Proteomes" id="UP001357452"/>
    </source>
</evidence>
<reference evidence="1 2" key="1">
    <citation type="submission" date="2024-01" db="EMBL/GenBank/DDBJ databases">
        <title>Niabella digestum sp. nov., isolated from waste digestion system.</title>
        <authorList>
            <person name="Zhang L."/>
        </authorList>
    </citation>
    <scope>NUCLEOTIDE SEQUENCE [LARGE SCALE GENOMIC DNA]</scope>
    <source>
        <strain evidence="1 2">A18</strain>
    </source>
</reference>
<dbReference type="Proteomes" id="UP001357452">
    <property type="component" value="Unassembled WGS sequence"/>
</dbReference>
<proteinExistence type="predicted"/>
<gene>
    <name evidence="1" type="ORF">V2H41_11905</name>
</gene>
<organism evidence="1 2">
    <name type="scientific">Niabella digestorum</name>
    <dbReference type="NCBI Taxonomy" id="3117701"/>
    <lineage>
        <taxon>Bacteria</taxon>
        <taxon>Pseudomonadati</taxon>
        <taxon>Bacteroidota</taxon>
        <taxon>Chitinophagia</taxon>
        <taxon>Chitinophagales</taxon>
        <taxon>Chitinophagaceae</taxon>
        <taxon>Niabella</taxon>
    </lineage>
</organism>
<evidence type="ECO:0000313" key="1">
    <source>
        <dbReference type="EMBL" id="MEE6187977.1"/>
    </source>
</evidence>
<dbReference type="EMBL" id="JAZGLY010000007">
    <property type="protein sequence ID" value="MEE6187977.1"/>
    <property type="molecule type" value="Genomic_DNA"/>
</dbReference>
<comment type="caution">
    <text evidence="1">The sequence shown here is derived from an EMBL/GenBank/DDBJ whole genome shotgun (WGS) entry which is preliminary data.</text>
</comment>
<keyword evidence="2" id="KW-1185">Reference proteome</keyword>
<protein>
    <submittedName>
        <fullName evidence="1">Uncharacterized protein</fullName>
    </submittedName>
</protein>
<sequence>MTALCLNITFFKNGEKEQPQERFCIPFSAWVLKKLWKNLSISFGGKYLNP</sequence>
<dbReference type="RefSeq" id="WP_330975382.1">
    <property type="nucleotide sequence ID" value="NZ_JAZGLY010000007.1"/>
</dbReference>
<name>A0ABU7RJ46_9BACT</name>